<evidence type="ECO:0000313" key="6">
    <source>
        <dbReference type="EMBL" id="MCP2160975.1"/>
    </source>
</evidence>
<dbReference type="Pfam" id="PF03816">
    <property type="entry name" value="LytR_cpsA_psr"/>
    <property type="match status" value="1"/>
</dbReference>
<dbReference type="InterPro" id="IPR027381">
    <property type="entry name" value="LytR/CpsA/Psr_C"/>
</dbReference>
<feature type="compositionally biased region" description="Low complexity" evidence="2">
    <location>
        <begin position="154"/>
        <end position="165"/>
    </location>
</feature>
<dbReference type="InterPro" id="IPR004474">
    <property type="entry name" value="LytR_CpsA_psr"/>
</dbReference>
<protein>
    <submittedName>
        <fullName evidence="6">Transcriptional attenuator, LytR family</fullName>
    </submittedName>
</protein>
<reference evidence="6 7" key="1">
    <citation type="submission" date="2022-06" db="EMBL/GenBank/DDBJ databases">
        <title>Genomic Encyclopedia of Archaeal and Bacterial Type Strains, Phase II (KMG-II): from individual species to whole genera.</title>
        <authorList>
            <person name="Goeker M."/>
        </authorList>
    </citation>
    <scope>NUCLEOTIDE SEQUENCE [LARGE SCALE GENOMIC DNA]</scope>
    <source>
        <strain evidence="6 7">DSM 45037</strain>
    </source>
</reference>
<name>A0ABT1H2T5_9NOCA</name>
<sequence length="705" mass="74125">MSDEQPPGSPGPGDASRRDDPSDGSGRLSRDEILRRLEQPSDEVLREPTDRGRIPSDGRRRTVADLLREIEQRDGTTTPPAAPQQPRRPNPRSRPAPPAPGPTAPSADSPAPPRPPEDADRTETIPPVADPRPAAPSGTDRSSTPDHAETTTIPPVVDAPTADSPAPAPGGRRRRAAGPAVLPASGTRLAAADRRARRRRTATTGGRVVVALACVLSLVGTGFVWGYLRTTNGGFRTISAVNADDKNIRNKGAQTGDQTYLIVGTDTRAGQNGRVGAGTTAEADGARSDTVILVNVPANRSRVVAVSFPRDLAVDRPECRSWDNNTGTYGTDMVPAETGAKLNTAYGDGGPECAVKVIQQLSGLNINHFIAMDFFGFEQVVNKLGGVQVCSPTPLYDYELGQILSRPGKQIVRGSRALNYVRARTVESEGNGDYGRIKRQQLFMSSLLRSMLSGQVLSNPAKLNGIINTFIKYSLVDGIDTDSLLNLAQSLDGLQAGRVTFLTVPTAGTTTDGSNNEIPRTDDINAIFDAIINDDPLPGEQRAATPPSSSRSESSTPSPTTSEAPTEVTVNAQSPESVGVRVLNATGTTGLATRVSDEMSTKGFDVRGVADASQNQDQTVVRYGPGAQAAAATVAAMIPGAVIQPDRTVKSGVEVLLGSQFSGSLGEVPTQGSAVRVMQNPQSNETVELPNDLSVTNGADTSCNT</sequence>
<feature type="domain" description="Cell envelope-related transcriptional attenuator" evidence="4">
    <location>
        <begin position="287"/>
        <end position="452"/>
    </location>
</feature>
<dbReference type="InterPro" id="IPR050922">
    <property type="entry name" value="LytR/CpsA/Psr_CW_biosynth"/>
</dbReference>
<dbReference type="PANTHER" id="PTHR33392">
    <property type="entry name" value="POLYISOPRENYL-TEICHOIC ACID--PEPTIDOGLYCAN TEICHOIC ACID TRANSFERASE TAGU"/>
    <property type="match status" value="1"/>
</dbReference>
<evidence type="ECO:0000256" key="1">
    <source>
        <dbReference type="ARBA" id="ARBA00006068"/>
    </source>
</evidence>
<evidence type="ECO:0000313" key="7">
    <source>
        <dbReference type="Proteomes" id="UP001205740"/>
    </source>
</evidence>
<feature type="compositionally biased region" description="Basic and acidic residues" evidence="2">
    <location>
        <begin position="28"/>
        <end position="74"/>
    </location>
</feature>
<proteinExistence type="inferred from homology"/>
<evidence type="ECO:0000259" key="5">
    <source>
        <dbReference type="Pfam" id="PF13399"/>
    </source>
</evidence>
<feature type="region of interest" description="Disordered" evidence="2">
    <location>
        <begin position="1"/>
        <end position="202"/>
    </location>
</feature>
<accession>A0ABT1H2T5</accession>
<dbReference type="Pfam" id="PF13399">
    <property type="entry name" value="LytR_C"/>
    <property type="match status" value="1"/>
</dbReference>
<gene>
    <name evidence="6" type="ORF">LX12_002162</name>
</gene>
<feature type="domain" description="LytR/CpsA/Psr regulator C-terminal" evidence="5">
    <location>
        <begin position="578"/>
        <end position="661"/>
    </location>
</feature>
<comment type="caution">
    <text evidence="6">The sequence shown here is derived from an EMBL/GenBank/DDBJ whole genome shotgun (WGS) entry which is preliminary data.</text>
</comment>
<evidence type="ECO:0000256" key="2">
    <source>
        <dbReference type="SAM" id="MobiDB-lite"/>
    </source>
</evidence>
<feature type="compositionally biased region" description="Low complexity" evidence="2">
    <location>
        <begin position="542"/>
        <end position="567"/>
    </location>
</feature>
<dbReference type="EMBL" id="JAMTCG010000003">
    <property type="protein sequence ID" value="MCP2160975.1"/>
    <property type="molecule type" value="Genomic_DNA"/>
</dbReference>
<feature type="region of interest" description="Disordered" evidence="2">
    <location>
        <begin position="535"/>
        <end position="581"/>
    </location>
</feature>
<dbReference type="Gene3D" id="3.30.70.2390">
    <property type="match status" value="1"/>
</dbReference>
<keyword evidence="3" id="KW-1133">Transmembrane helix</keyword>
<organism evidence="6 7">
    <name type="scientific">Williamsia serinedens</name>
    <dbReference type="NCBI Taxonomy" id="391736"/>
    <lineage>
        <taxon>Bacteria</taxon>
        <taxon>Bacillati</taxon>
        <taxon>Actinomycetota</taxon>
        <taxon>Actinomycetes</taxon>
        <taxon>Mycobacteriales</taxon>
        <taxon>Nocardiaceae</taxon>
        <taxon>Williamsia</taxon>
    </lineage>
</organism>
<dbReference type="Proteomes" id="UP001205740">
    <property type="component" value="Unassembled WGS sequence"/>
</dbReference>
<evidence type="ECO:0000259" key="4">
    <source>
        <dbReference type="Pfam" id="PF03816"/>
    </source>
</evidence>
<evidence type="ECO:0000256" key="3">
    <source>
        <dbReference type="SAM" id="Phobius"/>
    </source>
</evidence>
<dbReference type="Gene3D" id="3.40.630.190">
    <property type="entry name" value="LCP protein"/>
    <property type="match status" value="1"/>
</dbReference>
<dbReference type="NCBIfam" id="TIGR00350">
    <property type="entry name" value="lytR_cpsA_psr"/>
    <property type="match status" value="1"/>
</dbReference>
<dbReference type="RefSeq" id="WP_253654526.1">
    <property type="nucleotide sequence ID" value="NZ_BAAAOE010000003.1"/>
</dbReference>
<keyword evidence="3" id="KW-0812">Transmembrane</keyword>
<feature type="compositionally biased region" description="Pro residues" evidence="2">
    <location>
        <begin position="80"/>
        <end position="103"/>
    </location>
</feature>
<feature type="transmembrane region" description="Helical" evidence="3">
    <location>
        <begin position="204"/>
        <end position="228"/>
    </location>
</feature>
<keyword evidence="3" id="KW-0472">Membrane</keyword>
<dbReference type="PANTHER" id="PTHR33392:SF6">
    <property type="entry name" value="POLYISOPRENYL-TEICHOIC ACID--PEPTIDOGLYCAN TEICHOIC ACID TRANSFERASE TAGU"/>
    <property type="match status" value="1"/>
</dbReference>
<keyword evidence="7" id="KW-1185">Reference proteome</keyword>
<comment type="similarity">
    <text evidence="1">Belongs to the LytR/CpsA/Psr (LCP) family.</text>
</comment>